<reference evidence="2 3" key="1">
    <citation type="submission" date="2019-11" db="EMBL/GenBank/DDBJ databases">
        <title>Using colonization assays and comparative genomics to discover symbiosis behaviors and factors in Vibrio fischeri.</title>
        <authorList>
            <person name="Bongrand C."/>
            <person name="Moriano-Gutierrez S."/>
            <person name="Arevalo P."/>
            <person name="Mcfall-Ngai M."/>
            <person name="Visick K."/>
            <person name="Polz M.F."/>
            <person name="Ruby E.G."/>
        </authorList>
    </citation>
    <scope>NUCLEOTIDE SEQUENCE [LARGE SCALE GENOMIC DNA]</scope>
    <source>
        <strain evidence="3">emors.3.2</strain>
    </source>
</reference>
<evidence type="ECO:0000313" key="3">
    <source>
        <dbReference type="Proteomes" id="UP000435323"/>
    </source>
</evidence>
<accession>A0A6N3Z118</accession>
<protein>
    <submittedName>
        <fullName evidence="2">HEPN domain-containing protein</fullName>
    </submittedName>
</protein>
<dbReference type="InterPro" id="IPR007842">
    <property type="entry name" value="HEPN_dom"/>
</dbReference>
<dbReference type="RefSeq" id="WP_155657873.1">
    <property type="nucleotide sequence ID" value="NZ_WOBO01000034.1"/>
</dbReference>
<feature type="domain" description="HEPN" evidence="1">
    <location>
        <begin position="25"/>
        <end position="114"/>
    </location>
</feature>
<proteinExistence type="predicted"/>
<dbReference type="Proteomes" id="UP000435323">
    <property type="component" value="Unassembled WGS sequence"/>
</dbReference>
<name>A0A6N3Z118_ALIFS</name>
<dbReference type="Pfam" id="PF05168">
    <property type="entry name" value="HEPN"/>
    <property type="match status" value="1"/>
</dbReference>
<evidence type="ECO:0000313" key="2">
    <source>
        <dbReference type="EMBL" id="MUK47529.1"/>
    </source>
</evidence>
<dbReference type="Gene3D" id="1.20.120.330">
    <property type="entry name" value="Nucleotidyltransferases domain 2"/>
    <property type="match status" value="1"/>
</dbReference>
<dbReference type="SUPFAM" id="SSF81593">
    <property type="entry name" value="Nucleotidyltransferase substrate binding subunit/domain"/>
    <property type="match status" value="1"/>
</dbReference>
<gene>
    <name evidence="2" type="ORF">GNP77_19475</name>
</gene>
<comment type="caution">
    <text evidence="2">The sequence shown here is derived from an EMBL/GenBank/DDBJ whole genome shotgun (WGS) entry which is preliminary data.</text>
</comment>
<evidence type="ECO:0000259" key="1">
    <source>
        <dbReference type="Pfam" id="PF05168"/>
    </source>
</evidence>
<dbReference type="AlphaFoldDB" id="A0A6N3Z118"/>
<organism evidence="2 3">
    <name type="scientific">Aliivibrio fischeri</name>
    <name type="common">Vibrio fischeri</name>
    <dbReference type="NCBI Taxonomy" id="668"/>
    <lineage>
        <taxon>Bacteria</taxon>
        <taxon>Pseudomonadati</taxon>
        <taxon>Pseudomonadota</taxon>
        <taxon>Gammaproteobacteria</taxon>
        <taxon>Vibrionales</taxon>
        <taxon>Vibrionaceae</taxon>
        <taxon>Aliivibrio</taxon>
    </lineage>
</organism>
<sequence>MSKSSQEFRELCGFTYKKEEDNWHNWFSRAEAFKETAILIQDSKNKKAASAYFYNAAISVELILKAILVASSKSFNKSHKLNELAITADVTLTLDQKDTLELLSEIIEWRGRYPVPTKEGRWHNYFNIVHEKHVTRQGALTRGSIKTFPYKANYLKLWDACEGKLLAITQA</sequence>
<dbReference type="EMBL" id="WOBO01000034">
    <property type="protein sequence ID" value="MUK47529.1"/>
    <property type="molecule type" value="Genomic_DNA"/>
</dbReference>